<dbReference type="SUPFAM" id="SSF81296">
    <property type="entry name" value="E set domains"/>
    <property type="match status" value="1"/>
</dbReference>
<dbReference type="EMBL" id="JALNTZ010000002">
    <property type="protein sequence ID" value="KAJ3662928.1"/>
    <property type="molecule type" value="Genomic_DNA"/>
</dbReference>
<keyword evidence="2" id="KW-0808">Transferase</keyword>
<protein>
    <recommendedName>
        <fullName evidence="6">protein-glutamine gamma-glutamyltransferase</fullName>
        <ecNumber evidence="6">2.3.2.13</ecNumber>
    </recommendedName>
</protein>
<feature type="active site" evidence="8">
    <location>
        <position position="283"/>
    </location>
</feature>
<comment type="caution">
    <text evidence="11">The sequence shown here is derived from an EMBL/GenBank/DDBJ whole genome shotgun (WGS) entry which is preliminary data.</text>
</comment>
<dbReference type="FunFam" id="2.60.40.10:FF:000171">
    <property type="entry name" value="protein-glutamine gamma-glutamyltransferase 6"/>
    <property type="match status" value="1"/>
</dbReference>
<evidence type="ECO:0000256" key="9">
    <source>
        <dbReference type="PIRSR" id="PIRSR000459-2"/>
    </source>
</evidence>
<evidence type="ECO:0000259" key="10">
    <source>
        <dbReference type="SMART" id="SM00460"/>
    </source>
</evidence>
<dbReference type="Proteomes" id="UP001168821">
    <property type="component" value="Unassembled WGS sequence"/>
</dbReference>
<dbReference type="PROSITE" id="PS00547">
    <property type="entry name" value="TRANSGLUTAMINASES"/>
    <property type="match status" value="1"/>
</dbReference>
<evidence type="ECO:0000256" key="7">
    <source>
        <dbReference type="ARBA" id="ARBA00051843"/>
    </source>
</evidence>
<comment type="cofactor">
    <cofactor evidence="9">
        <name>Ca(2+)</name>
        <dbReference type="ChEBI" id="CHEBI:29108"/>
    </cofactor>
    <text evidence="9">Binds 1 Ca(2+) ion per subunit.</text>
</comment>
<keyword evidence="5" id="KW-0012">Acyltransferase</keyword>
<dbReference type="InterPro" id="IPR023608">
    <property type="entry name" value="Transglutaminase_animal"/>
</dbReference>
<keyword evidence="12" id="KW-1185">Reference proteome</keyword>
<dbReference type="PANTHER" id="PTHR11590:SF40">
    <property type="entry name" value="HEMOCYTE PROTEIN-GLUTAMINE GAMMA-GLUTAMYLTRANSFERASE-LIKE PROTEIN"/>
    <property type="match status" value="1"/>
</dbReference>
<evidence type="ECO:0000313" key="12">
    <source>
        <dbReference type="Proteomes" id="UP001168821"/>
    </source>
</evidence>
<evidence type="ECO:0000256" key="8">
    <source>
        <dbReference type="PIRSR" id="PIRSR000459-1"/>
    </source>
</evidence>
<keyword evidence="3 9" id="KW-0479">Metal-binding</keyword>
<dbReference type="InterPro" id="IPR036985">
    <property type="entry name" value="Transglutaminase-like_sf"/>
</dbReference>
<dbReference type="InterPro" id="IPR038765">
    <property type="entry name" value="Papain-like_cys_pep_sf"/>
</dbReference>
<dbReference type="Gene3D" id="3.90.260.10">
    <property type="entry name" value="Transglutaminase-like"/>
    <property type="match status" value="1"/>
</dbReference>
<dbReference type="InterPro" id="IPR036238">
    <property type="entry name" value="Transglutaminase_C_sf"/>
</dbReference>
<dbReference type="PANTHER" id="PTHR11590">
    <property type="entry name" value="PROTEIN-GLUTAMINE GAMMA-GLUTAMYLTRANSFERASE"/>
    <property type="match status" value="1"/>
</dbReference>
<dbReference type="InterPro" id="IPR013783">
    <property type="entry name" value="Ig-like_fold"/>
</dbReference>
<dbReference type="SUPFAM" id="SSF54001">
    <property type="entry name" value="Cysteine proteinases"/>
    <property type="match status" value="1"/>
</dbReference>
<dbReference type="AlphaFoldDB" id="A0AA38IWB5"/>
<dbReference type="Pfam" id="PF01841">
    <property type="entry name" value="Transglut_core"/>
    <property type="match status" value="1"/>
</dbReference>
<feature type="domain" description="Transglutaminase-like" evidence="10">
    <location>
        <begin position="275"/>
        <end position="373"/>
    </location>
</feature>
<dbReference type="Pfam" id="PF00868">
    <property type="entry name" value="Transglut_N"/>
    <property type="match status" value="1"/>
</dbReference>
<evidence type="ECO:0000256" key="2">
    <source>
        <dbReference type="ARBA" id="ARBA00022679"/>
    </source>
</evidence>
<feature type="binding site" evidence="9">
    <location>
        <position position="412"/>
    </location>
    <ligand>
        <name>Ca(2+)</name>
        <dbReference type="ChEBI" id="CHEBI:29108"/>
    </ligand>
</feature>
<dbReference type="InterPro" id="IPR050779">
    <property type="entry name" value="Transglutaminase"/>
</dbReference>
<comment type="catalytic activity">
    <reaction evidence="7">
        <text>L-glutaminyl-[protein] + L-lysyl-[protein] = [protein]-L-lysyl-N(6)-5-L-glutamyl-[protein] + NH4(+)</text>
        <dbReference type="Rhea" id="RHEA:54816"/>
        <dbReference type="Rhea" id="RHEA-COMP:9752"/>
        <dbReference type="Rhea" id="RHEA-COMP:10207"/>
        <dbReference type="Rhea" id="RHEA-COMP:14005"/>
        <dbReference type="ChEBI" id="CHEBI:28938"/>
        <dbReference type="ChEBI" id="CHEBI:29969"/>
        <dbReference type="ChEBI" id="CHEBI:30011"/>
        <dbReference type="ChEBI" id="CHEBI:138370"/>
        <dbReference type="EC" id="2.3.2.13"/>
    </reaction>
</comment>
<feature type="active site" evidence="8">
    <location>
        <position position="347"/>
    </location>
</feature>
<dbReference type="EC" id="2.3.2.13" evidence="6"/>
<dbReference type="InterPro" id="IPR001102">
    <property type="entry name" value="Transglutaminase_N"/>
</dbReference>
<dbReference type="SUPFAM" id="SSF49309">
    <property type="entry name" value="Transglutaminase, two C-terminal domains"/>
    <property type="match status" value="2"/>
</dbReference>
<organism evidence="11 12">
    <name type="scientific">Zophobas morio</name>
    <dbReference type="NCBI Taxonomy" id="2755281"/>
    <lineage>
        <taxon>Eukaryota</taxon>
        <taxon>Metazoa</taxon>
        <taxon>Ecdysozoa</taxon>
        <taxon>Arthropoda</taxon>
        <taxon>Hexapoda</taxon>
        <taxon>Insecta</taxon>
        <taxon>Pterygota</taxon>
        <taxon>Neoptera</taxon>
        <taxon>Endopterygota</taxon>
        <taxon>Coleoptera</taxon>
        <taxon>Polyphaga</taxon>
        <taxon>Cucujiformia</taxon>
        <taxon>Tenebrionidae</taxon>
        <taxon>Zophobas</taxon>
    </lineage>
</organism>
<proteinExistence type="inferred from homology"/>
<dbReference type="FunFam" id="3.90.260.10:FF:000001">
    <property type="entry name" value="Protein-glutamine gamma-glutamyltransferase 2"/>
    <property type="match status" value="1"/>
</dbReference>
<dbReference type="PIRSF" id="PIRSF000459">
    <property type="entry name" value="TGM_EBP42"/>
    <property type="match status" value="1"/>
</dbReference>
<feature type="binding site" evidence="9">
    <location>
        <position position="410"/>
    </location>
    <ligand>
        <name>Ca(2+)</name>
        <dbReference type="ChEBI" id="CHEBI:29108"/>
    </ligand>
</feature>
<accession>A0AA38IWB5</accession>
<dbReference type="GO" id="GO:0046872">
    <property type="term" value="F:metal ion binding"/>
    <property type="evidence" value="ECO:0007669"/>
    <property type="project" value="UniProtKB-KW"/>
</dbReference>
<sequence>MGENLQVELVYFYPKENSKPHKTDKFELIYDEENPVPILRRGLKFTVAIRFKNDRFVNLEKDQIRLFFNFGPTPNPIKGTRAVIKLNTTRKRIEGENFWGANILDSSSDLILEVYSPTSTPVGVWKLEVETSLVNSTLPPSVYKHENDFYILFNPWNCHDLVYMPDERLLDEYILTDVGKIWVGPYGSSRGREWVYGQFDACVLPAAMLMFEKSDLVPASRGDPIKVCRTISKLVNSNDEDGVLVGRWDGQYEDGTAPSAWTGSVQILQEYLDTQFSVSYGQCWVFSGVVSTICRALGIPSRVISNLVSAHDANASLTVDKYYNVNNEEMDFDPNNPMGEDSIWNFHVWNDVWMARPDLPQGYGGWQAVDSTPQETSDGYYQCGPSSLEAIKKGQVGFSYDVAFMVASVNADVMRWKEDSTRELGFARIYTNKYHIGRTLLTKQPFIFDPNGDQDREDVTLQYKAPEGSKAERLSLYNAVRGTELAKSFFALPDPGLEDVEFDLEELERIKIGEGFCVVVHIKNRSDQPRTIKALLSAASVFYNGVKAHLVKKEDIEAVVKPKSTETMRMTVKADEYLDKLVEYCNLKLYAIASVTETRQTWTDEDDFEVLRPKIDIRIPPEITVARPTTITLRFVNPLKKILTNCKFSLSGPTLIRNQVIRYGDVKPGGLVKMNTDITPRSVGDQVLIVTFSSKELVDIRGSAKVAVVEPEE</sequence>
<dbReference type="SMART" id="SM00460">
    <property type="entry name" value="TGc"/>
    <property type="match status" value="1"/>
</dbReference>
<dbReference type="GO" id="GO:0003810">
    <property type="term" value="F:protein-glutamine gamma-glutamyltransferase activity"/>
    <property type="evidence" value="ECO:0007669"/>
    <property type="project" value="UniProtKB-EC"/>
</dbReference>
<evidence type="ECO:0000256" key="4">
    <source>
        <dbReference type="ARBA" id="ARBA00022837"/>
    </source>
</evidence>
<feature type="binding site" evidence="9">
    <location>
        <position position="467"/>
    </location>
    <ligand>
        <name>Ca(2+)</name>
        <dbReference type="ChEBI" id="CHEBI:29108"/>
    </ligand>
</feature>
<evidence type="ECO:0000256" key="3">
    <source>
        <dbReference type="ARBA" id="ARBA00022723"/>
    </source>
</evidence>
<feature type="binding site" evidence="9">
    <location>
        <position position="472"/>
    </location>
    <ligand>
        <name>Ca(2+)</name>
        <dbReference type="ChEBI" id="CHEBI:29108"/>
    </ligand>
</feature>
<feature type="active site" evidence="8">
    <location>
        <position position="370"/>
    </location>
</feature>
<dbReference type="Gene3D" id="2.60.40.10">
    <property type="entry name" value="Immunoglobulins"/>
    <property type="match status" value="3"/>
</dbReference>
<evidence type="ECO:0000313" key="11">
    <source>
        <dbReference type="EMBL" id="KAJ3662928.1"/>
    </source>
</evidence>
<dbReference type="InterPro" id="IPR002931">
    <property type="entry name" value="Transglutaminase-like"/>
</dbReference>
<gene>
    <name evidence="11" type="ORF">Zmor_007242</name>
</gene>
<name>A0AA38IWB5_9CUCU</name>
<dbReference type="Pfam" id="PF00927">
    <property type="entry name" value="Transglut_C"/>
    <property type="match status" value="2"/>
</dbReference>
<keyword evidence="4 9" id="KW-0106">Calcium</keyword>
<dbReference type="InterPro" id="IPR013808">
    <property type="entry name" value="Transglutaminase_AS"/>
</dbReference>
<dbReference type="InterPro" id="IPR008958">
    <property type="entry name" value="Transglutaminase_C"/>
</dbReference>
<dbReference type="FunFam" id="2.60.40.10:FF:000090">
    <property type="entry name" value="Protein-glutamine gamma-glutamyltransferase 2"/>
    <property type="match status" value="1"/>
</dbReference>
<evidence type="ECO:0000256" key="5">
    <source>
        <dbReference type="ARBA" id="ARBA00023315"/>
    </source>
</evidence>
<dbReference type="InterPro" id="IPR014756">
    <property type="entry name" value="Ig_E-set"/>
</dbReference>
<comment type="similarity">
    <text evidence="1">Belongs to the transglutaminase superfamily. Transglutaminase family.</text>
</comment>
<evidence type="ECO:0000256" key="6">
    <source>
        <dbReference type="ARBA" id="ARBA00024222"/>
    </source>
</evidence>
<evidence type="ECO:0000256" key="1">
    <source>
        <dbReference type="ARBA" id="ARBA00005968"/>
    </source>
</evidence>
<reference evidence="11" key="1">
    <citation type="journal article" date="2023" name="G3 (Bethesda)">
        <title>Whole genome assemblies of Zophobas morio and Tenebrio molitor.</title>
        <authorList>
            <person name="Kaur S."/>
            <person name="Stinson S.A."/>
            <person name="diCenzo G.C."/>
        </authorList>
    </citation>
    <scope>NUCLEOTIDE SEQUENCE</scope>
    <source>
        <strain evidence="11">QUZm001</strain>
    </source>
</reference>